<reference evidence="3 4" key="1">
    <citation type="submission" date="2018-04" db="EMBL/GenBank/DDBJ databases">
        <authorList>
            <person name="Huttner S."/>
            <person name="Dainat J."/>
        </authorList>
    </citation>
    <scope>NUCLEOTIDE SEQUENCE [LARGE SCALE GENOMIC DNA]</scope>
</reference>
<evidence type="ECO:0000313" key="4">
    <source>
        <dbReference type="Proteomes" id="UP000289323"/>
    </source>
</evidence>
<organism evidence="3 4">
    <name type="scientific">Thermothielavioides terrestris</name>
    <dbReference type="NCBI Taxonomy" id="2587410"/>
    <lineage>
        <taxon>Eukaryota</taxon>
        <taxon>Fungi</taxon>
        <taxon>Dikarya</taxon>
        <taxon>Ascomycota</taxon>
        <taxon>Pezizomycotina</taxon>
        <taxon>Sordariomycetes</taxon>
        <taxon>Sordariomycetidae</taxon>
        <taxon>Sordariales</taxon>
        <taxon>Chaetomiaceae</taxon>
        <taxon>Thermothielavioides</taxon>
    </lineage>
</organism>
<protein>
    <submittedName>
        <fullName evidence="3">43e3b787-56cf-4473-a52b-72a5c0e7763d</fullName>
    </submittedName>
</protein>
<feature type="region of interest" description="Disordered" evidence="2">
    <location>
        <begin position="1"/>
        <end position="23"/>
    </location>
</feature>
<evidence type="ECO:0000313" key="3">
    <source>
        <dbReference type="EMBL" id="SPQ25774.1"/>
    </source>
</evidence>
<name>A0A3S4CAJ5_9PEZI</name>
<accession>A0A3S4CAJ5</accession>
<keyword evidence="1" id="KW-0175">Coiled coil</keyword>
<dbReference type="AlphaFoldDB" id="A0A3S4CAJ5"/>
<dbReference type="Proteomes" id="UP000289323">
    <property type="component" value="Unassembled WGS sequence"/>
</dbReference>
<proteinExistence type="predicted"/>
<dbReference type="EMBL" id="OUUZ01000015">
    <property type="protein sequence ID" value="SPQ25774.1"/>
    <property type="molecule type" value="Genomic_DNA"/>
</dbReference>
<evidence type="ECO:0000256" key="1">
    <source>
        <dbReference type="SAM" id="Coils"/>
    </source>
</evidence>
<evidence type="ECO:0000256" key="2">
    <source>
        <dbReference type="SAM" id="MobiDB-lite"/>
    </source>
</evidence>
<feature type="compositionally biased region" description="Basic residues" evidence="2">
    <location>
        <begin position="1"/>
        <end position="11"/>
    </location>
</feature>
<sequence length="252" mass="26453">MGPTRRPHRRPNASASASDPDRPALTLEQQREAGLVALAAQAGLGLAGLGALGAEEVGLGAGLVALDAQPPLDLPRRVQLVARRAELQARLVALQRRLPQLGLQRGEHAVQVFCVGGGLLRSGSPRVWVAGAGAEVGAAAAVVVVFQVRPIVLMLRWGGGACCGVGGAWGKLVGAERARWPWRAWSKSGSRGSVGESWYGDWWCCWSCGAGFSAWTAAGKCVSVAEVTWKSSGDDPAANWFWPRYVVKSGPS</sequence>
<feature type="coiled-coil region" evidence="1">
    <location>
        <begin position="77"/>
        <end position="104"/>
    </location>
</feature>
<gene>
    <name evidence="3" type="ORF">TT172_LOCUS8193</name>
</gene>